<accession>A0AA38WCB6</accession>
<sequence>MKEIQGPDSLLLVGFHLLIIKIISLNCYGLKAKGKVDSSRDLLHKEMCLVLGLQETKAENFPFLGGQRNFGFLYTSAFGLAGGLLLSWDTGSFSKEQDTGGVNFCGAIGAWKNINKKVGLLNIYGPQFGAQKAYLLEELSSLILNAT</sequence>
<evidence type="ECO:0000313" key="2">
    <source>
        <dbReference type="EMBL" id="KAJ9556192.1"/>
    </source>
</evidence>
<dbReference type="Proteomes" id="UP001172457">
    <property type="component" value="Chromosome 3"/>
</dbReference>
<feature type="transmembrane region" description="Helical" evidence="1">
    <location>
        <begin position="12"/>
        <end position="30"/>
    </location>
</feature>
<keyword evidence="1" id="KW-1133">Transmembrane helix</keyword>
<keyword evidence="3" id="KW-1185">Reference proteome</keyword>
<comment type="caution">
    <text evidence="2">The sequence shown here is derived from an EMBL/GenBank/DDBJ whole genome shotgun (WGS) entry which is preliminary data.</text>
</comment>
<keyword evidence="1" id="KW-0812">Transmembrane</keyword>
<proteinExistence type="predicted"/>
<organism evidence="2 3">
    <name type="scientific">Centaurea solstitialis</name>
    <name type="common">yellow star-thistle</name>
    <dbReference type="NCBI Taxonomy" id="347529"/>
    <lineage>
        <taxon>Eukaryota</taxon>
        <taxon>Viridiplantae</taxon>
        <taxon>Streptophyta</taxon>
        <taxon>Embryophyta</taxon>
        <taxon>Tracheophyta</taxon>
        <taxon>Spermatophyta</taxon>
        <taxon>Magnoliopsida</taxon>
        <taxon>eudicotyledons</taxon>
        <taxon>Gunneridae</taxon>
        <taxon>Pentapetalae</taxon>
        <taxon>asterids</taxon>
        <taxon>campanulids</taxon>
        <taxon>Asterales</taxon>
        <taxon>Asteraceae</taxon>
        <taxon>Carduoideae</taxon>
        <taxon>Cardueae</taxon>
        <taxon>Centaureinae</taxon>
        <taxon>Centaurea</taxon>
    </lineage>
</organism>
<evidence type="ECO:0000313" key="3">
    <source>
        <dbReference type="Proteomes" id="UP001172457"/>
    </source>
</evidence>
<protein>
    <submittedName>
        <fullName evidence="2">Uncharacterized protein</fullName>
    </submittedName>
</protein>
<dbReference type="Gene3D" id="3.60.10.10">
    <property type="entry name" value="Endonuclease/exonuclease/phosphatase"/>
    <property type="match status" value="1"/>
</dbReference>
<gene>
    <name evidence="2" type="ORF">OSB04_010806</name>
</gene>
<reference evidence="2" key="1">
    <citation type="submission" date="2023-03" db="EMBL/GenBank/DDBJ databases">
        <title>Chromosome-scale reference genome and RAD-based genetic map of yellow starthistle (Centaurea solstitialis) reveal putative structural variation and QTLs associated with invader traits.</title>
        <authorList>
            <person name="Reatini B."/>
            <person name="Cang F.A."/>
            <person name="Jiang Q."/>
            <person name="Mckibben M.T.W."/>
            <person name="Barker M.S."/>
            <person name="Rieseberg L.H."/>
            <person name="Dlugosch K.M."/>
        </authorList>
    </citation>
    <scope>NUCLEOTIDE SEQUENCE</scope>
    <source>
        <strain evidence="2">CAN-66</strain>
        <tissue evidence="2">Leaf</tissue>
    </source>
</reference>
<dbReference type="EMBL" id="JARYMX010000003">
    <property type="protein sequence ID" value="KAJ9556192.1"/>
    <property type="molecule type" value="Genomic_DNA"/>
</dbReference>
<keyword evidence="1" id="KW-0472">Membrane</keyword>
<dbReference type="AlphaFoldDB" id="A0AA38WCB6"/>
<dbReference type="InterPro" id="IPR036691">
    <property type="entry name" value="Endo/exonu/phosph_ase_sf"/>
</dbReference>
<evidence type="ECO:0000256" key="1">
    <source>
        <dbReference type="SAM" id="Phobius"/>
    </source>
</evidence>
<name>A0AA38WCB6_9ASTR</name>
<dbReference type="SUPFAM" id="SSF56219">
    <property type="entry name" value="DNase I-like"/>
    <property type="match status" value="1"/>
</dbReference>